<feature type="region of interest" description="Disordered" evidence="1">
    <location>
        <begin position="145"/>
        <end position="164"/>
    </location>
</feature>
<dbReference type="EMBL" id="JBBPBM010000004">
    <property type="protein sequence ID" value="KAK8590217.1"/>
    <property type="molecule type" value="Genomic_DNA"/>
</dbReference>
<reference evidence="2 3" key="1">
    <citation type="journal article" date="2024" name="G3 (Bethesda)">
        <title>Genome assembly of Hibiscus sabdariffa L. provides insights into metabolisms of medicinal natural products.</title>
        <authorList>
            <person name="Kim T."/>
        </authorList>
    </citation>
    <scope>NUCLEOTIDE SEQUENCE [LARGE SCALE GENOMIC DNA]</scope>
    <source>
        <strain evidence="2">TK-2024</strain>
        <tissue evidence="2">Old leaves</tissue>
    </source>
</reference>
<name>A0ABR2G1I3_9ROSI</name>
<protein>
    <submittedName>
        <fullName evidence="2">Uncharacterized protein</fullName>
    </submittedName>
</protein>
<evidence type="ECO:0000256" key="1">
    <source>
        <dbReference type="SAM" id="MobiDB-lite"/>
    </source>
</evidence>
<comment type="caution">
    <text evidence="2">The sequence shown here is derived from an EMBL/GenBank/DDBJ whole genome shotgun (WGS) entry which is preliminary data.</text>
</comment>
<organism evidence="2 3">
    <name type="scientific">Hibiscus sabdariffa</name>
    <name type="common">roselle</name>
    <dbReference type="NCBI Taxonomy" id="183260"/>
    <lineage>
        <taxon>Eukaryota</taxon>
        <taxon>Viridiplantae</taxon>
        <taxon>Streptophyta</taxon>
        <taxon>Embryophyta</taxon>
        <taxon>Tracheophyta</taxon>
        <taxon>Spermatophyta</taxon>
        <taxon>Magnoliopsida</taxon>
        <taxon>eudicotyledons</taxon>
        <taxon>Gunneridae</taxon>
        <taxon>Pentapetalae</taxon>
        <taxon>rosids</taxon>
        <taxon>malvids</taxon>
        <taxon>Malvales</taxon>
        <taxon>Malvaceae</taxon>
        <taxon>Malvoideae</taxon>
        <taxon>Hibiscus</taxon>
    </lineage>
</organism>
<evidence type="ECO:0000313" key="3">
    <source>
        <dbReference type="Proteomes" id="UP001472677"/>
    </source>
</evidence>
<accession>A0ABR2G1I3</accession>
<dbReference type="Proteomes" id="UP001472677">
    <property type="component" value="Unassembled WGS sequence"/>
</dbReference>
<evidence type="ECO:0000313" key="2">
    <source>
        <dbReference type="EMBL" id="KAK8590217.1"/>
    </source>
</evidence>
<proteinExistence type="predicted"/>
<sequence length="164" mass="19267">MRWHNQQDFQSYAQETIFFPNDYNIVALMQMTWQQQPSYLCDDQGYFHDDYNFADTTHMSWEARIDAQCQEIEETSKRIKNHIKSILNTLNSEPQQPAQGDYEILTREEDKQIFDVNEQIAQNLSLTAQENSIYDTEITFPIDTDDAQQKGKGKSQVISLQNNE</sequence>
<keyword evidence="3" id="KW-1185">Reference proteome</keyword>
<gene>
    <name evidence="2" type="ORF">V6N12_024597</name>
</gene>